<evidence type="ECO:0000313" key="2">
    <source>
        <dbReference type="Proteomes" id="UP000607653"/>
    </source>
</evidence>
<evidence type="ECO:0000313" key="1">
    <source>
        <dbReference type="EMBL" id="DAD43365.1"/>
    </source>
</evidence>
<keyword evidence="2" id="KW-1185">Reference proteome</keyword>
<dbReference type="Proteomes" id="UP000607653">
    <property type="component" value="Unassembled WGS sequence"/>
</dbReference>
<accession>A0A822ZIR7</accession>
<reference evidence="1 2" key="1">
    <citation type="journal article" date="2020" name="Mol. Biol. Evol.">
        <title>Distinct Expression and Methylation Patterns for Genes with Different Fates following a Single Whole-Genome Duplication in Flowering Plants.</title>
        <authorList>
            <person name="Shi T."/>
            <person name="Rahmani R.S."/>
            <person name="Gugger P.F."/>
            <person name="Wang M."/>
            <person name="Li H."/>
            <person name="Zhang Y."/>
            <person name="Li Z."/>
            <person name="Wang Q."/>
            <person name="Van de Peer Y."/>
            <person name="Marchal K."/>
            <person name="Chen J."/>
        </authorList>
    </citation>
    <scope>NUCLEOTIDE SEQUENCE [LARGE SCALE GENOMIC DNA]</scope>
    <source>
        <tissue evidence="1">Leaf</tissue>
    </source>
</reference>
<gene>
    <name evidence="1" type="ORF">HUJ06_001595</name>
</gene>
<dbReference type="GO" id="GO:0016757">
    <property type="term" value="F:glycosyltransferase activity"/>
    <property type="evidence" value="ECO:0007669"/>
    <property type="project" value="InterPro"/>
</dbReference>
<dbReference type="PANTHER" id="PTHR11062:SF337">
    <property type="entry name" value="OS04G0109900 PROTEIN"/>
    <property type="match status" value="1"/>
</dbReference>
<dbReference type="InterPro" id="IPR004263">
    <property type="entry name" value="Exostosin"/>
</dbReference>
<proteinExistence type="predicted"/>
<name>A0A822ZIR7_NELNU</name>
<dbReference type="AlphaFoldDB" id="A0A822ZIR7"/>
<comment type="caution">
    <text evidence="1">The sequence shown here is derived from an EMBL/GenBank/DDBJ whole genome shotgun (WGS) entry which is preliminary data.</text>
</comment>
<sequence length="114" mass="13242">MEKRFKVYVYKDGDPPLFHDGPCKNTYTIEEGRFIQEMEFGMNGFRTRDAQHAHVFFLPFSVTKMVAYIYQPLSYDLSPLQWFVSGYLRSISSNYLAGTELKELITSCFLAMIG</sequence>
<dbReference type="PANTHER" id="PTHR11062">
    <property type="entry name" value="EXOSTOSIN HEPARAN SULFATE GLYCOSYLTRANSFERASE -RELATED"/>
    <property type="match status" value="1"/>
</dbReference>
<organism evidence="1 2">
    <name type="scientific">Nelumbo nucifera</name>
    <name type="common">Sacred lotus</name>
    <dbReference type="NCBI Taxonomy" id="4432"/>
    <lineage>
        <taxon>Eukaryota</taxon>
        <taxon>Viridiplantae</taxon>
        <taxon>Streptophyta</taxon>
        <taxon>Embryophyta</taxon>
        <taxon>Tracheophyta</taxon>
        <taxon>Spermatophyta</taxon>
        <taxon>Magnoliopsida</taxon>
        <taxon>Proteales</taxon>
        <taxon>Nelumbonaceae</taxon>
        <taxon>Nelumbo</taxon>
    </lineage>
</organism>
<protein>
    <submittedName>
        <fullName evidence="1">Uncharacterized protein</fullName>
    </submittedName>
</protein>
<dbReference type="EMBL" id="DUZY01000006">
    <property type="protein sequence ID" value="DAD43365.1"/>
    <property type="molecule type" value="Genomic_DNA"/>
</dbReference>